<proteinExistence type="predicted"/>
<feature type="compositionally biased region" description="Low complexity" evidence="1">
    <location>
        <begin position="288"/>
        <end position="304"/>
    </location>
</feature>
<dbReference type="PANTHER" id="PTHR14374">
    <property type="entry name" value="FOIE GRAS"/>
    <property type="match status" value="1"/>
</dbReference>
<dbReference type="Pfam" id="PF11817">
    <property type="entry name" value="Foie-gras_1"/>
    <property type="match status" value="1"/>
</dbReference>
<dbReference type="OrthoDB" id="6278596at2759"/>
<dbReference type="EMBL" id="KZ821281">
    <property type="protein sequence ID" value="PYH40609.1"/>
    <property type="molecule type" value="Genomic_DNA"/>
</dbReference>
<reference evidence="4 5" key="1">
    <citation type="submission" date="2016-12" db="EMBL/GenBank/DDBJ databases">
        <title>The genomes of Aspergillus section Nigri reveals drivers in fungal speciation.</title>
        <authorList>
            <consortium name="DOE Joint Genome Institute"/>
            <person name="Vesth T.C."/>
            <person name="Nybo J."/>
            <person name="Theobald S."/>
            <person name="Brandl J."/>
            <person name="Frisvad J.C."/>
            <person name="Nielsen K.F."/>
            <person name="Lyhne E.K."/>
            <person name="Kogle M.E."/>
            <person name="Kuo A."/>
            <person name="Riley R."/>
            <person name="Clum A."/>
            <person name="Nolan M."/>
            <person name="Lipzen A."/>
            <person name="Salamov A."/>
            <person name="Henrissat B."/>
            <person name="Wiebenga A."/>
            <person name="De Vries R.P."/>
            <person name="Grigoriev I.V."/>
            <person name="Mortensen U.H."/>
            <person name="Andersen M.R."/>
            <person name="Baker S.E."/>
        </authorList>
    </citation>
    <scope>NUCLEOTIDE SEQUENCE [LARGE SCALE GENOMIC DNA]</scope>
    <source>
        <strain evidence="4 5">JOP 1030-1</strain>
    </source>
</reference>
<feature type="region of interest" description="Disordered" evidence="1">
    <location>
        <begin position="102"/>
        <end position="137"/>
    </location>
</feature>
<dbReference type="Proteomes" id="UP000248349">
    <property type="component" value="Unassembled WGS sequence"/>
</dbReference>
<feature type="domain" description="Gryzun putative trafficking through Golgi" evidence="2">
    <location>
        <begin position="664"/>
        <end position="1259"/>
    </location>
</feature>
<evidence type="ECO:0000313" key="4">
    <source>
        <dbReference type="EMBL" id="PYH40609.1"/>
    </source>
</evidence>
<protein>
    <submittedName>
        <fullName evidence="4">Uncharacterized protein</fullName>
    </submittedName>
</protein>
<dbReference type="InterPro" id="IPR012880">
    <property type="entry name" value="Gryzun"/>
</dbReference>
<evidence type="ECO:0000313" key="5">
    <source>
        <dbReference type="Proteomes" id="UP000248349"/>
    </source>
</evidence>
<feature type="region of interest" description="Disordered" evidence="1">
    <location>
        <begin position="282"/>
        <end position="304"/>
    </location>
</feature>
<dbReference type="InterPro" id="IPR021773">
    <property type="entry name" value="TPC11"/>
</dbReference>
<dbReference type="RefSeq" id="XP_025426591.1">
    <property type="nucleotide sequence ID" value="XM_025578414.1"/>
</dbReference>
<organism evidence="4 5">
    <name type="scientific">Aspergillus saccharolyticus JOP 1030-1</name>
    <dbReference type="NCBI Taxonomy" id="1450539"/>
    <lineage>
        <taxon>Eukaryota</taxon>
        <taxon>Fungi</taxon>
        <taxon>Dikarya</taxon>
        <taxon>Ascomycota</taxon>
        <taxon>Pezizomycotina</taxon>
        <taxon>Eurotiomycetes</taxon>
        <taxon>Eurotiomycetidae</taxon>
        <taxon>Eurotiales</taxon>
        <taxon>Aspergillaceae</taxon>
        <taxon>Aspergillus</taxon>
        <taxon>Aspergillus subgen. Circumdati</taxon>
    </lineage>
</organism>
<dbReference type="STRING" id="1450539.A0A318Z125"/>
<dbReference type="GeneID" id="37079643"/>
<gene>
    <name evidence="4" type="ORF">BP01DRAFT_395737</name>
</gene>
<evidence type="ECO:0000259" key="2">
    <source>
        <dbReference type="Pfam" id="PF07919"/>
    </source>
</evidence>
<name>A0A318Z125_9EURO</name>
<dbReference type="Pfam" id="PF07919">
    <property type="entry name" value="Gryzun"/>
    <property type="match status" value="1"/>
</dbReference>
<accession>A0A318Z125</accession>
<evidence type="ECO:0000259" key="3">
    <source>
        <dbReference type="Pfam" id="PF11817"/>
    </source>
</evidence>
<dbReference type="AlphaFoldDB" id="A0A318Z125"/>
<dbReference type="PANTHER" id="PTHR14374:SF0">
    <property type="entry name" value="TRAFFICKING PROTEIN PARTICLE COMPLEX SUBUNIT 11"/>
    <property type="match status" value="1"/>
</dbReference>
<feature type="domain" description="Trafficking protein particle complex subunit 11" evidence="3">
    <location>
        <begin position="357"/>
        <end position="635"/>
    </location>
</feature>
<keyword evidence="5" id="KW-1185">Reference proteome</keyword>
<evidence type="ECO:0000256" key="1">
    <source>
        <dbReference type="SAM" id="MobiDB-lite"/>
    </source>
</evidence>
<sequence>MDAYPEDYVTHNLPFILLSGLESGPEEELDDAWTNYPLLQEKGSKIYSDFPPLSGSVAEELRRVLLDEDASHLAGSSREEGHADPAKAQYKIKSVGRSYRLPLRKADPPPVSPPTSPGAGRDNDVPRGTSFILHSPISPLTPSSPTFPDGLLTSLWVTKHQGLVPAAVINFFPFCGDLNMSSLRDNQLKIEINGLKKEWQSSGYKTRFLVVLLSEDSEDIHQGDAEDRVAGIRRATNLDQKSLFLLPSDATPMELKEFATSLLSHLQPSVIEYYRDLSKHARRKRNRGTIPAPTAPPTSGTSQTLSSQGWNVRYEFKLGIFAEFRREIDAALRNYESAYETLFGQEVFESIAGWNPRFNDARLLGDALAIRIIRCLLWTGQTALAVRAWTNHRTRSHDILNRRGKGTKNYGWEAWEARWSMVMAQLIRQASIPQFTSVGIPQDQFQQQYSIFVPLTNTNTALDAEVPWEQLHHEGYWWYRAAKHANYRRILAEQIPEEDRMPPGQSPASQIANKSYMYDTYLVPDPHVEAPRSGTSGFDHSAFRLDALKAALEEFAKRDQIRKTESISLEIAEEYMRVGSWAEAHAKLKSLWSTLTWRRTCWWQLMEKAGWALRESASHVNDAESILRVDWELLHKSFTPRPDWHYDIHRSLEDLSLVKPKPSVVLLAEDVVSCVTATFVFEKSEGNVGEPLKGQLIVTSCAHASSAPIRLSKIKIAFEGCLRPIKLQSDNKQEVDRETLCTLSSPSLQDPSVSADQSTIQSPTSGLTALVGIADLTIAPGQTRVYELTSIPRESGESRVASITLLVQEEKFDLAIAITDLNLAEAFWWRTASKGPTRRRVGKGRDPGRCKILPKPPKIRISMLNMRGTYYTNEQIILKIDIHNEEDEAAEVSAETRLFAHPDSKAKIQWLDETASSETLSSGQSTPIEGVSHFIKRPIGLMDSSSHRELAIVLADTNDAANYDLEISTVYNLVSDIQTPIIATTQVTLSIIRPFEANYEFLPRLHPEPWPDFFTIDDDLLPNGEVSTPGGLQQRWCLNAKVVSFALEPLIIEKMSVVLLGLGGASTCHIGSEEIVSPDVVQLQPEELRESNFVLDFQKEILGDRRPTALNLALEIHWRRSATEEDGTDQAATISTLAVPRFMIPTGEPRVLASAKPSNALSGLIHLEYTLENPSMHFLTFNLTMEASEHFAFSGPKTIVVQLVPLSRQTVRYNLLASKRGLWIQPQLVVVDTYFNKTLRVLPTEDMRSDKKGILVWVDADD</sequence>